<dbReference type="Gene3D" id="1.10.1740.10">
    <property type="match status" value="1"/>
</dbReference>
<organism evidence="7 9">
    <name type="scientific">Agrobacterium tumefaciens</name>
    <dbReference type="NCBI Taxonomy" id="358"/>
    <lineage>
        <taxon>Bacteria</taxon>
        <taxon>Pseudomonadati</taxon>
        <taxon>Pseudomonadota</taxon>
        <taxon>Alphaproteobacteria</taxon>
        <taxon>Hyphomicrobiales</taxon>
        <taxon>Rhizobiaceae</taxon>
        <taxon>Rhizobium/Agrobacterium group</taxon>
        <taxon>Agrobacterium</taxon>
        <taxon>Agrobacterium tumefaciens complex</taxon>
    </lineage>
</organism>
<dbReference type="OrthoDB" id="9797134at2"/>
<dbReference type="Pfam" id="PF22029">
    <property type="entry name" value="PhyR_sigma2"/>
    <property type="match status" value="1"/>
</dbReference>
<dbReference type="GO" id="GO:0016987">
    <property type="term" value="F:sigma factor activity"/>
    <property type="evidence" value="ECO:0007669"/>
    <property type="project" value="UniProtKB-KW"/>
</dbReference>
<evidence type="ECO:0000313" key="10">
    <source>
        <dbReference type="Proteomes" id="UP000663946"/>
    </source>
</evidence>
<dbReference type="RefSeq" id="WP_042617877.1">
    <property type="nucleotide sequence ID" value="NZ_CP049222.1"/>
</dbReference>
<dbReference type="InterPro" id="IPR014284">
    <property type="entry name" value="RNA_pol_sigma-70_dom"/>
</dbReference>
<dbReference type="Proteomes" id="UP000663946">
    <property type="component" value="Plasmid pQ15_94_5"/>
</dbReference>
<feature type="domain" description="PhyR sigma2" evidence="6">
    <location>
        <begin position="9"/>
        <end position="61"/>
    </location>
</feature>
<dbReference type="InterPro" id="IPR013325">
    <property type="entry name" value="RNA_pol_sigma_r2"/>
</dbReference>
<comment type="similarity">
    <text evidence="1">Belongs to the sigma-70 factor family. ECF subfamily.</text>
</comment>
<sequence length="168" mass="19126">MSTMAMRLEAEIPALRRYAFALLRDHNRADDLVQDCLERAISRWYLRRTDGDLRAWLFTIMRNLHISAGRQSQRRGPHHELDTVTLPGSPADQDHGIAVRDILEALDRLSDDQKSLLLLVGVEDLSYEQAAAVIGVPVGTVMSRLSRARQKFRSILDNKTPVTLRRVK</sequence>
<evidence type="ECO:0000256" key="2">
    <source>
        <dbReference type="ARBA" id="ARBA00023015"/>
    </source>
</evidence>
<name>A0A0D0K2F7_AGRTU</name>
<dbReference type="InterPro" id="IPR013249">
    <property type="entry name" value="RNA_pol_sigma70_r4_t2"/>
</dbReference>
<dbReference type="GO" id="GO:0006352">
    <property type="term" value="P:DNA-templated transcription initiation"/>
    <property type="evidence" value="ECO:0007669"/>
    <property type="project" value="InterPro"/>
</dbReference>
<accession>A0A0D0K2F7</accession>
<gene>
    <name evidence="8" type="ORF">G6M86_29655</name>
    <name evidence="7" type="ORF">RU07_11845</name>
</gene>
<evidence type="ECO:0000313" key="8">
    <source>
        <dbReference type="EMBL" id="QTG17499.1"/>
    </source>
</evidence>
<evidence type="ECO:0000259" key="5">
    <source>
        <dbReference type="Pfam" id="PF08281"/>
    </source>
</evidence>
<dbReference type="InterPro" id="IPR013324">
    <property type="entry name" value="RNA_pol_sigma_r3/r4-like"/>
</dbReference>
<dbReference type="PANTHER" id="PTHR43133:SF25">
    <property type="entry name" value="RNA POLYMERASE SIGMA FACTOR RFAY-RELATED"/>
    <property type="match status" value="1"/>
</dbReference>
<proteinExistence type="inferred from homology"/>
<keyword evidence="4" id="KW-0804">Transcription</keyword>
<reference evidence="8" key="2">
    <citation type="submission" date="2020-02" db="EMBL/GenBank/DDBJ databases">
        <title>Unexpected conservation and global transmission of agrobacterial virulence plasmids.</title>
        <authorList>
            <person name="Weisberg A.J."/>
            <person name="Davis E.W. II"/>
            <person name="Tabima J.R."/>
            <person name="Belcher M.S."/>
            <person name="Miller M."/>
            <person name="Kuo C.-H."/>
            <person name="Loper J.E."/>
            <person name="Grunwald N.J."/>
            <person name="Putnam M.L."/>
            <person name="Chang J.H."/>
        </authorList>
    </citation>
    <scope>NUCLEOTIDE SEQUENCE</scope>
    <source>
        <strain evidence="8">Q15/94</strain>
        <plasmid evidence="8">pQ15_94_5</plasmid>
    </source>
</reference>
<dbReference type="GO" id="GO:0003677">
    <property type="term" value="F:DNA binding"/>
    <property type="evidence" value="ECO:0007669"/>
    <property type="project" value="InterPro"/>
</dbReference>
<dbReference type="EMBL" id="CP049222">
    <property type="protein sequence ID" value="QTG17499.1"/>
    <property type="molecule type" value="Genomic_DNA"/>
</dbReference>
<evidence type="ECO:0000256" key="4">
    <source>
        <dbReference type="ARBA" id="ARBA00023163"/>
    </source>
</evidence>
<feature type="domain" description="RNA polymerase sigma factor 70 region 4 type 2" evidence="5">
    <location>
        <begin position="101"/>
        <end position="151"/>
    </location>
</feature>
<dbReference type="AlphaFoldDB" id="A0A0D0K2F7"/>
<dbReference type="PANTHER" id="PTHR43133">
    <property type="entry name" value="RNA POLYMERASE ECF-TYPE SIGMA FACTO"/>
    <property type="match status" value="1"/>
</dbReference>
<dbReference type="InterPro" id="IPR036388">
    <property type="entry name" value="WH-like_DNA-bd_sf"/>
</dbReference>
<evidence type="ECO:0000256" key="1">
    <source>
        <dbReference type="ARBA" id="ARBA00010641"/>
    </source>
</evidence>
<dbReference type="SUPFAM" id="SSF88659">
    <property type="entry name" value="Sigma3 and sigma4 domains of RNA polymerase sigma factors"/>
    <property type="match status" value="1"/>
</dbReference>
<dbReference type="CDD" id="cd06171">
    <property type="entry name" value="Sigma70_r4"/>
    <property type="match status" value="1"/>
</dbReference>
<dbReference type="InterPro" id="IPR039425">
    <property type="entry name" value="RNA_pol_sigma-70-like"/>
</dbReference>
<dbReference type="Pfam" id="PF08281">
    <property type="entry name" value="Sigma70_r4_2"/>
    <property type="match status" value="1"/>
</dbReference>
<dbReference type="InterPro" id="IPR053866">
    <property type="entry name" value="PhyR_sigma2"/>
</dbReference>
<evidence type="ECO:0000313" key="9">
    <source>
        <dbReference type="Proteomes" id="UP000035017"/>
    </source>
</evidence>
<keyword evidence="2" id="KW-0805">Transcription regulation</keyword>
<dbReference type="NCBIfam" id="TIGR02937">
    <property type="entry name" value="sigma70-ECF"/>
    <property type="match status" value="1"/>
</dbReference>
<keyword evidence="3" id="KW-0731">Sigma factor</keyword>
<dbReference type="Gene3D" id="1.10.10.10">
    <property type="entry name" value="Winged helix-like DNA-binding domain superfamily/Winged helix DNA-binding domain"/>
    <property type="match status" value="1"/>
</dbReference>
<evidence type="ECO:0000259" key="6">
    <source>
        <dbReference type="Pfam" id="PF22029"/>
    </source>
</evidence>
<evidence type="ECO:0000256" key="3">
    <source>
        <dbReference type="ARBA" id="ARBA00023082"/>
    </source>
</evidence>
<keyword evidence="8" id="KW-0614">Plasmid</keyword>
<dbReference type="SUPFAM" id="SSF88946">
    <property type="entry name" value="Sigma2 domain of RNA polymerase sigma factors"/>
    <property type="match status" value="1"/>
</dbReference>
<dbReference type="Proteomes" id="UP000035017">
    <property type="component" value="Unassembled WGS sequence"/>
</dbReference>
<protein>
    <submittedName>
        <fullName evidence="7">RNA polymerase subunit sigma-24</fullName>
    </submittedName>
    <submittedName>
        <fullName evidence="8">Sigma-70 family RNA polymerase sigma factor</fullName>
    </submittedName>
</protein>
<evidence type="ECO:0000313" key="7">
    <source>
        <dbReference type="EMBL" id="KIQ02443.1"/>
    </source>
</evidence>
<geneLocation type="plasmid" evidence="8 10">
    <name>pQ15_94_5</name>
</geneLocation>
<dbReference type="EMBL" id="JXQV01000010">
    <property type="protein sequence ID" value="KIQ02443.1"/>
    <property type="molecule type" value="Genomic_DNA"/>
</dbReference>
<reference evidence="7 9" key="1">
    <citation type="submission" date="2014-12" db="EMBL/GenBank/DDBJ databases">
        <title>16Stimator: statistical estimation of ribosomal gene copy numbers from draft genome assemblies.</title>
        <authorList>
            <person name="Perisin M.A."/>
            <person name="Vetter M."/>
            <person name="Gilbert J.A."/>
            <person name="Bergelson J."/>
        </authorList>
    </citation>
    <scope>NUCLEOTIDE SEQUENCE [LARGE SCALE GENOMIC DNA]</scope>
    <source>
        <strain evidence="7 9">MEJ076</strain>
    </source>
</reference>